<evidence type="ECO:0000313" key="2">
    <source>
        <dbReference type="Proteomes" id="UP001362899"/>
    </source>
</evidence>
<keyword evidence="1" id="KW-0687">Ribonucleoprotein</keyword>
<dbReference type="Pfam" id="PF01161">
    <property type="entry name" value="PBP"/>
    <property type="match status" value="1"/>
</dbReference>
<dbReference type="Proteomes" id="UP001362899">
    <property type="component" value="Unassembled WGS sequence"/>
</dbReference>
<sequence length="344" mass="39654">MSLRNSSSRIIKAIYEGVPATGPPSLRTRWSRLRYKSPEHMQPAFEEALKIINKDSENQKLAAQNASSSQVREELYAKSDIYNPEVQYNDFVNYVDLSNPTYKLLAKRRWLRRSMPTMMQRIEQLHVIPDTLPTLMPEAETKIKFLLPKLDFIDPGAWVRNDICMRTPQISISDFSLPAGTSGHYTVAIVNPDIPDLENDSFNTDLHFLATNVEASLANPIANWAKSSVLKPYMPPVPEKNAPGQRMCVWVMRQENGHSSNLENKELVSEFDLRSFVSEQNLRPVSAFVWRSKWDYTSPAVREKLGLPRGRVFYRARTEFAEDSVLHITERPKWQKVDELYHNE</sequence>
<comment type="caution">
    <text evidence="1">The sequence shown here is derived from an EMBL/GenBank/DDBJ whole genome shotgun (WGS) entry which is preliminary data.</text>
</comment>
<dbReference type="Gene3D" id="1.20.58.1180">
    <property type="match status" value="1"/>
</dbReference>
<name>A0AAV5RRI3_STABA</name>
<dbReference type="SUPFAM" id="SSF49777">
    <property type="entry name" value="PEBP-like"/>
    <property type="match status" value="1"/>
</dbReference>
<gene>
    <name evidence="1" type="ORF">DASB73_042860</name>
</gene>
<reference evidence="1 2" key="1">
    <citation type="journal article" date="2023" name="Elife">
        <title>Identification of key yeast species and microbe-microbe interactions impacting larval growth of Drosophila in the wild.</title>
        <authorList>
            <person name="Mure A."/>
            <person name="Sugiura Y."/>
            <person name="Maeda R."/>
            <person name="Honda K."/>
            <person name="Sakurai N."/>
            <person name="Takahashi Y."/>
            <person name="Watada M."/>
            <person name="Katoh T."/>
            <person name="Gotoh A."/>
            <person name="Gotoh Y."/>
            <person name="Taniguchi I."/>
            <person name="Nakamura K."/>
            <person name="Hayashi T."/>
            <person name="Katayama T."/>
            <person name="Uemura T."/>
            <person name="Hattori Y."/>
        </authorList>
    </citation>
    <scope>NUCLEOTIDE SEQUENCE [LARGE SCALE GENOMIC DNA]</scope>
    <source>
        <strain evidence="1 2">SB-73</strain>
    </source>
</reference>
<dbReference type="EMBL" id="BTGC01000008">
    <property type="protein sequence ID" value="GMM53323.1"/>
    <property type="molecule type" value="Genomic_DNA"/>
</dbReference>
<dbReference type="InterPro" id="IPR035810">
    <property type="entry name" value="PEBP_euk"/>
</dbReference>
<evidence type="ECO:0000313" key="1">
    <source>
        <dbReference type="EMBL" id="GMM53323.1"/>
    </source>
</evidence>
<dbReference type="InterPro" id="IPR008914">
    <property type="entry name" value="PEBP"/>
</dbReference>
<dbReference type="PANTHER" id="PTHR11362">
    <property type="entry name" value="PHOSPHATIDYLETHANOLAMINE-BINDING PROTEIN"/>
    <property type="match status" value="1"/>
</dbReference>
<protein>
    <submittedName>
        <fullName evidence="1">Mitochondrial 54S ribosomal protein YmL35</fullName>
    </submittedName>
</protein>
<keyword evidence="1" id="KW-0689">Ribosomal protein</keyword>
<proteinExistence type="predicted"/>
<keyword evidence="2" id="KW-1185">Reference proteome</keyword>
<dbReference type="CDD" id="cd00866">
    <property type="entry name" value="PEBP_euk"/>
    <property type="match status" value="1"/>
</dbReference>
<dbReference type="Gene3D" id="3.90.280.10">
    <property type="entry name" value="PEBP-like"/>
    <property type="match status" value="1"/>
</dbReference>
<organism evidence="1 2">
    <name type="scientific">Starmerella bacillaris</name>
    <name type="common">Yeast</name>
    <name type="synonym">Candida zemplinina</name>
    <dbReference type="NCBI Taxonomy" id="1247836"/>
    <lineage>
        <taxon>Eukaryota</taxon>
        <taxon>Fungi</taxon>
        <taxon>Dikarya</taxon>
        <taxon>Ascomycota</taxon>
        <taxon>Saccharomycotina</taxon>
        <taxon>Dipodascomycetes</taxon>
        <taxon>Dipodascales</taxon>
        <taxon>Trichomonascaceae</taxon>
        <taxon>Starmerella</taxon>
    </lineage>
</organism>
<dbReference type="PANTHER" id="PTHR11362:SF82">
    <property type="entry name" value="PHOSPHATIDYLETHANOLAMINE-BINDING PROTEIN 4"/>
    <property type="match status" value="1"/>
</dbReference>
<dbReference type="InterPro" id="IPR036610">
    <property type="entry name" value="PEBP-like_sf"/>
</dbReference>
<dbReference type="GO" id="GO:0005840">
    <property type="term" value="C:ribosome"/>
    <property type="evidence" value="ECO:0007669"/>
    <property type="project" value="UniProtKB-KW"/>
</dbReference>
<accession>A0AAV5RRI3</accession>
<dbReference type="AlphaFoldDB" id="A0AAV5RRI3"/>